<protein>
    <submittedName>
        <fullName evidence="1">Uncharacterized protein</fullName>
    </submittedName>
</protein>
<name>A0A0F9LVM7_9ZZZZ</name>
<reference evidence="1" key="1">
    <citation type="journal article" date="2015" name="Nature">
        <title>Complex archaea that bridge the gap between prokaryotes and eukaryotes.</title>
        <authorList>
            <person name="Spang A."/>
            <person name="Saw J.H."/>
            <person name="Jorgensen S.L."/>
            <person name="Zaremba-Niedzwiedzka K."/>
            <person name="Martijn J."/>
            <person name="Lind A.E."/>
            <person name="van Eijk R."/>
            <person name="Schleper C."/>
            <person name="Guy L."/>
            <person name="Ettema T.J."/>
        </authorList>
    </citation>
    <scope>NUCLEOTIDE SEQUENCE</scope>
</reference>
<organism evidence="1">
    <name type="scientific">marine sediment metagenome</name>
    <dbReference type="NCBI Taxonomy" id="412755"/>
    <lineage>
        <taxon>unclassified sequences</taxon>
        <taxon>metagenomes</taxon>
        <taxon>ecological metagenomes</taxon>
    </lineage>
</organism>
<feature type="non-terminal residue" evidence="1">
    <location>
        <position position="1"/>
    </location>
</feature>
<proteinExistence type="predicted"/>
<dbReference type="EMBL" id="LAZR01010175">
    <property type="protein sequence ID" value="KKM68395.1"/>
    <property type="molecule type" value="Genomic_DNA"/>
</dbReference>
<dbReference type="AlphaFoldDB" id="A0A0F9LVM7"/>
<evidence type="ECO:0000313" key="1">
    <source>
        <dbReference type="EMBL" id="KKM68395.1"/>
    </source>
</evidence>
<sequence length="153" mass="16593">SYDPVQETTRLGAQSVRVSMSGVETSVLTRIQQKNYIGQTATIRHAHIASDGTITDDPVIVFQGMMNAPFEVRESFERDGGTSQISTRIVSPIINRTNGVRSNVPSHQKFYSADTIMRHLANISDVPVMWGNATPVLFHGGTGVGTNAGDEAF</sequence>
<comment type="caution">
    <text evidence="1">The sequence shown here is derived from an EMBL/GenBank/DDBJ whole genome shotgun (WGS) entry which is preliminary data.</text>
</comment>
<accession>A0A0F9LVM7</accession>
<gene>
    <name evidence="1" type="ORF">LCGC14_1461270</name>
</gene>